<gene>
    <name evidence="5" type="ORF">NDI79_18325</name>
</gene>
<feature type="domain" description="Bacterioopsin transcriptional activator GAF and HTH associated" evidence="4">
    <location>
        <begin position="24"/>
        <end position="126"/>
    </location>
</feature>
<keyword evidence="2" id="KW-0804">Transcription</keyword>
<dbReference type="PANTHER" id="PTHR34236">
    <property type="entry name" value="DIMETHYL SULFOXIDE REDUCTASE TRANSCRIPTIONAL ACTIVATOR"/>
    <property type="match status" value="1"/>
</dbReference>
<comment type="caution">
    <text evidence="5">The sequence shown here is derived from an EMBL/GenBank/DDBJ whole genome shotgun (WGS) entry which is preliminary data.</text>
</comment>
<name>A0ABU2G6M9_9EURY</name>
<dbReference type="InterPro" id="IPR007050">
    <property type="entry name" value="HTH_bacterioopsin"/>
</dbReference>
<evidence type="ECO:0000313" key="6">
    <source>
        <dbReference type="Proteomes" id="UP001254813"/>
    </source>
</evidence>
<feature type="domain" description="HTH bat-type" evidence="3">
    <location>
        <begin position="153"/>
        <end position="204"/>
    </location>
</feature>
<evidence type="ECO:0000313" key="5">
    <source>
        <dbReference type="EMBL" id="MDS0296136.1"/>
    </source>
</evidence>
<dbReference type="PANTHER" id="PTHR34236:SF1">
    <property type="entry name" value="DIMETHYL SULFOXIDE REDUCTASE TRANSCRIPTIONAL ACTIVATOR"/>
    <property type="match status" value="1"/>
</dbReference>
<dbReference type="Pfam" id="PF04967">
    <property type="entry name" value="HTH_10"/>
    <property type="match status" value="1"/>
</dbReference>
<organism evidence="5 6">
    <name type="scientific">Halogeometricum luteum</name>
    <dbReference type="NCBI Taxonomy" id="2950537"/>
    <lineage>
        <taxon>Archaea</taxon>
        <taxon>Methanobacteriati</taxon>
        <taxon>Methanobacteriota</taxon>
        <taxon>Stenosarchaea group</taxon>
        <taxon>Halobacteria</taxon>
        <taxon>Halobacteriales</taxon>
        <taxon>Haloferacaceae</taxon>
        <taxon>Halogeometricum</taxon>
    </lineage>
</organism>
<accession>A0ABU2G6M9</accession>
<proteinExistence type="predicted"/>
<evidence type="ECO:0000256" key="1">
    <source>
        <dbReference type="ARBA" id="ARBA00023015"/>
    </source>
</evidence>
<evidence type="ECO:0000256" key="2">
    <source>
        <dbReference type="ARBA" id="ARBA00023163"/>
    </source>
</evidence>
<dbReference type="RefSeq" id="WP_310930126.1">
    <property type="nucleotide sequence ID" value="NZ_JAMQOQ010000005.1"/>
</dbReference>
<keyword evidence="6" id="KW-1185">Reference proteome</keyword>
<keyword evidence="1" id="KW-0805">Transcription regulation</keyword>
<protein>
    <submittedName>
        <fullName evidence="5">Helix-turn-helix domain-containing protein</fullName>
    </submittedName>
</protein>
<reference evidence="5 6" key="1">
    <citation type="submission" date="2022-06" db="EMBL/GenBank/DDBJ databases">
        <title>Halogeometricum sp. a new haloarchaeum isolate from saline soil.</title>
        <authorList>
            <person name="Strakova D."/>
            <person name="Galisteo C."/>
            <person name="Sanchez-Porro C."/>
            <person name="Ventosa A."/>
        </authorList>
    </citation>
    <scope>NUCLEOTIDE SEQUENCE [LARGE SCALE GENOMIC DNA]</scope>
    <source>
        <strain evidence="6">S3BR25-2</strain>
    </source>
</reference>
<evidence type="ECO:0000259" key="3">
    <source>
        <dbReference type="Pfam" id="PF04967"/>
    </source>
</evidence>
<evidence type="ECO:0000259" key="4">
    <source>
        <dbReference type="Pfam" id="PF15915"/>
    </source>
</evidence>
<dbReference type="EMBL" id="JAMQOQ010000005">
    <property type="protein sequence ID" value="MDS0296136.1"/>
    <property type="molecule type" value="Genomic_DNA"/>
</dbReference>
<dbReference type="InterPro" id="IPR031803">
    <property type="entry name" value="BAT_GAF/HTH-assoc"/>
</dbReference>
<dbReference type="Proteomes" id="UP001254813">
    <property type="component" value="Unassembled WGS sequence"/>
</dbReference>
<sequence>MLLELSVPVGALGLVAPEASLPSLTVEFERTVFASDCTSLVVVSDEDAASTAAAFRERPIVEDVLRVDEVEDGVVYRLSWGETLPDLFQRIREFDGALLRASSHDGKWHLAIRFPDRVTMSKFYVTYDDSAYPITIHRISASEPAVNASEDRLTPTQRKVLRRAWEGGYFDIPRRMPLTELADEFDVSDTATSQTLRRGTANLLGRYLGGSKRNESVNPPDN</sequence>
<dbReference type="Pfam" id="PF15915">
    <property type="entry name" value="BAT"/>
    <property type="match status" value="1"/>
</dbReference>